<reference evidence="3" key="1">
    <citation type="journal article" date="2014" name="Proc. Natl. Acad. Sci. U.S.A.">
        <title>Extensive sampling of basidiomycete genomes demonstrates inadequacy of the white-rot/brown-rot paradigm for wood decay fungi.</title>
        <authorList>
            <person name="Riley R."/>
            <person name="Salamov A.A."/>
            <person name="Brown D.W."/>
            <person name="Nagy L.G."/>
            <person name="Floudas D."/>
            <person name="Held B.W."/>
            <person name="Levasseur A."/>
            <person name="Lombard V."/>
            <person name="Morin E."/>
            <person name="Otillar R."/>
            <person name="Lindquist E.A."/>
            <person name="Sun H."/>
            <person name="LaButti K.M."/>
            <person name="Schmutz J."/>
            <person name="Jabbour D."/>
            <person name="Luo H."/>
            <person name="Baker S.E."/>
            <person name="Pisabarro A.G."/>
            <person name="Walton J.D."/>
            <person name="Blanchette R.A."/>
            <person name="Henrissat B."/>
            <person name="Martin F."/>
            <person name="Cullen D."/>
            <person name="Hibbett D.S."/>
            <person name="Grigoriev I.V."/>
        </authorList>
    </citation>
    <scope>NUCLEOTIDE SEQUENCE [LARGE SCALE GENOMIC DNA]</scope>
    <source>
        <strain evidence="3">MUCL 33604</strain>
    </source>
</reference>
<dbReference type="EMBL" id="KL197723">
    <property type="protein sequence ID" value="KDQ56184.1"/>
    <property type="molecule type" value="Genomic_DNA"/>
</dbReference>
<sequence>MRYVLSFLSVVDVPAVVTLQVSLCPPLLLIVKLRESLIRRRMIPRCVLSPWYPLIMIRHFRSRRVLSLSQPFLPSSLKDAPPEYNTTSHHDNSHFHYSLSH</sequence>
<proteinExistence type="predicted"/>
<keyword evidence="3" id="KW-1185">Reference proteome</keyword>
<dbReference type="HOGENOM" id="CLU_2292101_0_0_1"/>
<feature type="region of interest" description="Disordered" evidence="1">
    <location>
        <begin position="78"/>
        <end position="101"/>
    </location>
</feature>
<dbReference type="Proteomes" id="UP000027265">
    <property type="component" value="Unassembled WGS sequence"/>
</dbReference>
<name>A0A067PN18_9AGAM</name>
<evidence type="ECO:0000313" key="3">
    <source>
        <dbReference type="Proteomes" id="UP000027265"/>
    </source>
</evidence>
<gene>
    <name evidence="2" type="ORF">JAAARDRAFT_322476</name>
</gene>
<evidence type="ECO:0000313" key="2">
    <source>
        <dbReference type="EMBL" id="KDQ56184.1"/>
    </source>
</evidence>
<accession>A0A067PN18</accession>
<protein>
    <submittedName>
        <fullName evidence="2">Uncharacterized protein</fullName>
    </submittedName>
</protein>
<dbReference type="AlphaFoldDB" id="A0A067PN18"/>
<evidence type="ECO:0000256" key="1">
    <source>
        <dbReference type="SAM" id="MobiDB-lite"/>
    </source>
</evidence>
<organism evidence="2 3">
    <name type="scientific">Jaapia argillacea MUCL 33604</name>
    <dbReference type="NCBI Taxonomy" id="933084"/>
    <lineage>
        <taxon>Eukaryota</taxon>
        <taxon>Fungi</taxon>
        <taxon>Dikarya</taxon>
        <taxon>Basidiomycota</taxon>
        <taxon>Agaricomycotina</taxon>
        <taxon>Agaricomycetes</taxon>
        <taxon>Agaricomycetidae</taxon>
        <taxon>Jaapiales</taxon>
        <taxon>Jaapiaceae</taxon>
        <taxon>Jaapia</taxon>
    </lineage>
</organism>
<dbReference type="InParanoid" id="A0A067PN18"/>